<name>A0A143HFV8_9BACL</name>
<dbReference type="EMBL" id="CP014806">
    <property type="protein sequence ID" value="AMX00381.1"/>
    <property type="molecule type" value="Genomic_DNA"/>
</dbReference>
<keyword evidence="2" id="KW-0255">Endonuclease</keyword>
<dbReference type="RefSeq" id="WP_066790691.1">
    <property type="nucleotide sequence ID" value="NZ_CP014806.1"/>
</dbReference>
<keyword evidence="2" id="KW-0540">Nuclease</keyword>
<evidence type="ECO:0000313" key="3">
    <source>
        <dbReference type="Proteomes" id="UP000076021"/>
    </source>
</evidence>
<dbReference type="KEGG" id="rst:ATY39_13740"/>
<proteinExistence type="predicted"/>
<reference evidence="3" key="2">
    <citation type="submission" date="2016-03" db="EMBL/GenBank/DDBJ databases">
        <authorList>
            <person name="Ploux O."/>
        </authorList>
    </citation>
    <scope>NUCLEOTIDE SEQUENCE [LARGE SCALE GENOMIC DNA]</scope>
    <source>
        <strain evidence="3">PP9</strain>
    </source>
</reference>
<evidence type="ECO:0000259" key="1">
    <source>
        <dbReference type="Pfam" id="PF20731"/>
    </source>
</evidence>
<dbReference type="REBASE" id="143215">
    <property type="entry name" value="RstPP9ORF13730P"/>
</dbReference>
<dbReference type="InterPro" id="IPR048923">
    <property type="entry name" value="RE_NgoFVII_C"/>
</dbReference>
<organism evidence="2 3">
    <name type="scientific">Rummeliibacillus stabekisii</name>
    <dbReference type="NCBI Taxonomy" id="241244"/>
    <lineage>
        <taxon>Bacteria</taxon>
        <taxon>Bacillati</taxon>
        <taxon>Bacillota</taxon>
        <taxon>Bacilli</taxon>
        <taxon>Bacillales</taxon>
        <taxon>Caryophanaceae</taxon>
        <taxon>Rummeliibacillus</taxon>
    </lineage>
</organism>
<keyword evidence="2" id="KW-0378">Hydrolase</keyword>
<reference evidence="2 3" key="1">
    <citation type="journal article" date="2016" name="Genome Announc.">
        <title>Whole-Genome Sequence of Rummeliibacillus stabekisii Strain PP9 Isolated from Antarctic Soil.</title>
        <authorList>
            <person name="da Mota F.F."/>
            <person name="Vollu R.E."/>
            <person name="Jurelevicius D."/>
            <person name="Seldin L."/>
        </authorList>
    </citation>
    <scope>NUCLEOTIDE SEQUENCE [LARGE SCALE GENOMIC DNA]</scope>
    <source>
        <strain evidence="2 3">PP9</strain>
    </source>
</reference>
<dbReference type="AlphaFoldDB" id="A0A143HFV8"/>
<dbReference type="OrthoDB" id="1296974at2"/>
<feature type="domain" description="Restriction endonuclease type II NgoFVII C-terminal B3-like DNA-binding" evidence="1">
    <location>
        <begin position="238"/>
        <end position="356"/>
    </location>
</feature>
<protein>
    <submittedName>
        <fullName evidence="2">Restriction endonuclease</fullName>
    </submittedName>
</protein>
<dbReference type="Pfam" id="PF20731">
    <property type="entry name" value="RE_NgoFVII_C"/>
    <property type="match status" value="1"/>
</dbReference>
<dbReference type="STRING" id="241244.ATY39_13740"/>
<evidence type="ECO:0000313" key="2">
    <source>
        <dbReference type="EMBL" id="AMX00381.1"/>
    </source>
</evidence>
<dbReference type="GO" id="GO:0004519">
    <property type="term" value="F:endonuclease activity"/>
    <property type="evidence" value="ECO:0007669"/>
    <property type="project" value="UniProtKB-KW"/>
</dbReference>
<dbReference type="Proteomes" id="UP000076021">
    <property type="component" value="Chromosome"/>
</dbReference>
<accession>A0A143HFV8</accession>
<sequence length="383" mass="44411">MFYDNQKTKQRQEYIRTLQAVGSLSNLFSDSDIPNLYYRAAENIFCRSFDARNLSRSDITFDAIKDGLGIALKTFQHRNGKCVEKIAEFNDALEKFVGRSDEEIMHIISNLRNDRIQLALDMTDANSMIYHLVTRKNGSFEIHEEELKFININKLKLDKKQTTKKTIWFSDGRHEYKFSKSKSTLYKRFITNNPLDTFTVDILEDPFSFLLSEEAKTLYLSHEGFEESYPSVILPLYSAKTGKVEEKSGLNQWNAGGRERHKNEVYIPIPSWIHREFEGFFPYDPQTGDKKPFTLLLPNGEELKAKICQGGGKGFMSKPNKALGKWLLRHILKIPSETLVTKRHLEDAGIDSVVVTKLEEYKFQIDFAETGTYQEFEENNKKY</sequence>
<keyword evidence="3" id="KW-1185">Reference proteome</keyword>
<gene>
    <name evidence="2" type="ORF">ATY39_13740</name>
</gene>